<feature type="compositionally biased region" description="Basic residues" evidence="1">
    <location>
        <begin position="171"/>
        <end position="180"/>
    </location>
</feature>
<dbReference type="OrthoDB" id="5590473at2759"/>
<feature type="region of interest" description="Disordered" evidence="1">
    <location>
        <begin position="1"/>
        <end position="26"/>
    </location>
</feature>
<evidence type="ECO:0000313" key="3">
    <source>
        <dbReference type="Proteomes" id="UP000266861"/>
    </source>
</evidence>
<dbReference type="Gene3D" id="3.40.50.1010">
    <property type="entry name" value="5'-nuclease"/>
    <property type="match status" value="1"/>
</dbReference>
<feature type="compositionally biased region" description="Low complexity" evidence="1">
    <location>
        <begin position="13"/>
        <end position="25"/>
    </location>
</feature>
<accession>A0A397JJJ4</accession>
<feature type="region of interest" description="Disordered" evidence="1">
    <location>
        <begin position="83"/>
        <end position="133"/>
    </location>
</feature>
<dbReference type="PANTHER" id="PTHR20916">
    <property type="entry name" value="CYSTEINE AND GLYCINE-RICH PROTEIN 2 BINDING PROTEIN"/>
    <property type="match status" value="1"/>
</dbReference>
<sequence>MANTVIPISQVTSSRASSSKESSSSLGDFTPLWTYLENGTQDLSNLGDFGDLWRFLQGEKEKWCNAGTTPLMDFGSILASSNNVQSSSSSSSSTTVRNFTSSSSSSTTTTTEFNNSKQPPLLPHSSSSEYSSEEDADRKAIIFRPEKQVEGYVVVTVDKDTEKVVATTKKNNNKKNKKNAKLNQQQQESKRNKTTDGNNNNNNNKTDQNKTRNDDQNKNNNNNQEPKGLKEPATLEERINAKTTFKFRVPIPIKISEDPIHVFVDNSNILAGFLAYRRQQLNLRRTQTQNPRTILGKRSNNKPMLEYEALFTILERGRNVARRVLVASSPLYQQLDKAEEAGYEVSVLKRVRRNSFDNNNNNSNAAAQQQSESSISTTTITTSNTSATTNNTSSSSSSSSNAGTGGHQASTQFEMEKEQCVDELLHLKILESLLDYKAPATLVLASGDGKDAEYFQGGFHKCIIKALERGWKVEVISWQRQLSANFLRKKFLSKWTGLYHVVFLDWFAKELGCDI</sequence>
<feature type="region of interest" description="Disordered" evidence="1">
    <location>
        <begin position="166"/>
        <end position="234"/>
    </location>
</feature>
<evidence type="ECO:0008006" key="4">
    <source>
        <dbReference type="Google" id="ProtNLM"/>
    </source>
</evidence>
<keyword evidence="3" id="KW-1185">Reference proteome</keyword>
<evidence type="ECO:0000256" key="1">
    <source>
        <dbReference type="SAM" id="MobiDB-lite"/>
    </source>
</evidence>
<evidence type="ECO:0000313" key="2">
    <source>
        <dbReference type="EMBL" id="RHZ84680.1"/>
    </source>
</evidence>
<proteinExistence type="predicted"/>
<dbReference type="PANTHER" id="PTHR20916:SF26">
    <property type="entry name" value="CYSTEINE-RICH PROTEIN 2-BINDING PROTEIN"/>
    <property type="match status" value="1"/>
</dbReference>
<protein>
    <recommendedName>
        <fullName evidence="4">NYN domain-containing protein</fullName>
    </recommendedName>
</protein>
<feature type="compositionally biased region" description="Polar residues" evidence="1">
    <location>
        <begin position="1"/>
        <end position="12"/>
    </location>
</feature>
<feature type="compositionally biased region" description="Basic and acidic residues" evidence="1">
    <location>
        <begin position="207"/>
        <end position="217"/>
    </location>
</feature>
<feature type="compositionally biased region" description="Low complexity" evidence="1">
    <location>
        <begin position="83"/>
        <end position="116"/>
    </location>
</feature>
<dbReference type="GO" id="GO:0004402">
    <property type="term" value="F:histone acetyltransferase activity"/>
    <property type="evidence" value="ECO:0007669"/>
    <property type="project" value="TreeGrafter"/>
</dbReference>
<comment type="caution">
    <text evidence="2">The sequence shown here is derived from an EMBL/GenBank/DDBJ whole genome shotgun (WGS) entry which is preliminary data.</text>
</comment>
<dbReference type="Proteomes" id="UP000266861">
    <property type="component" value="Unassembled WGS sequence"/>
</dbReference>
<organism evidence="2 3">
    <name type="scientific">Diversispora epigaea</name>
    <dbReference type="NCBI Taxonomy" id="1348612"/>
    <lineage>
        <taxon>Eukaryota</taxon>
        <taxon>Fungi</taxon>
        <taxon>Fungi incertae sedis</taxon>
        <taxon>Mucoromycota</taxon>
        <taxon>Glomeromycotina</taxon>
        <taxon>Glomeromycetes</taxon>
        <taxon>Diversisporales</taxon>
        <taxon>Diversisporaceae</taxon>
        <taxon>Diversispora</taxon>
    </lineage>
</organism>
<dbReference type="CDD" id="cd18724">
    <property type="entry name" value="PIN_LabA-like"/>
    <property type="match status" value="1"/>
</dbReference>
<dbReference type="AlphaFoldDB" id="A0A397JJJ4"/>
<reference evidence="2 3" key="1">
    <citation type="submission" date="2018-08" db="EMBL/GenBank/DDBJ databases">
        <title>Genome and evolution of the arbuscular mycorrhizal fungus Diversispora epigaea (formerly Glomus versiforme) and its bacterial endosymbionts.</title>
        <authorList>
            <person name="Sun X."/>
            <person name="Fei Z."/>
            <person name="Harrison M."/>
        </authorList>
    </citation>
    <scope>NUCLEOTIDE SEQUENCE [LARGE SCALE GENOMIC DNA]</scope>
    <source>
        <strain evidence="2 3">IT104</strain>
    </source>
</reference>
<name>A0A397JJJ4_9GLOM</name>
<feature type="compositionally biased region" description="Low complexity" evidence="1">
    <location>
        <begin position="195"/>
        <end position="206"/>
    </location>
</feature>
<dbReference type="STRING" id="1348612.A0A397JJJ4"/>
<feature type="compositionally biased region" description="Low complexity" evidence="1">
    <location>
        <begin position="358"/>
        <end position="402"/>
    </location>
</feature>
<gene>
    <name evidence="2" type="ORF">Glove_78g45</name>
</gene>
<feature type="region of interest" description="Disordered" evidence="1">
    <location>
        <begin position="355"/>
        <end position="410"/>
    </location>
</feature>
<dbReference type="EMBL" id="PQFF01000074">
    <property type="protein sequence ID" value="RHZ84680.1"/>
    <property type="molecule type" value="Genomic_DNA"/>
</dbReference>